<dbReference type="GO" id="GO:0008395">
    <property type="term" value="F:steroid hydroxylase activity"/>
    <property type="evidence" value="ECO:0007669"/>
    <property type="project" value="TreeGrafter"/>
</dbReference>
<keyword evidence="6 9" id="KW-0472">Membrane</keyword>
<keyword evidence="7 8" id="KW-0349">Heme</keyword>
<dbReference type="PROSITE" id="PS00086">
    <property type="entry name" value="CYTOCHROME_P450"/>
    <property type="match status" value="1"/>
</dbReference>
<protein>
    <recommendedName>
        <fullName evidence="12">Cytochrome P450</fullName>
    </recommendedName>
</protein>
<comment type="similarity">
    <text evidence="2 8">Belongs to the cytochrome P450 family.</text>
</comment>
<keyword evidence="9" id="KW-1133">Transmembrane helix</keyword>
<keyword evidence="9" id="KW-0812">Transmembrane</keyword>
<sequence>MNPFTEVWTVLAGVAVTFLSILALQRYRSRRKLPPGPRGVPFLGNATQIRFDDLINEFKRLRAKYGDIFSFKVFGQPVIVANGYESIRQLLITEADSISDRPGKLAEDNPHQLGIAASSGPLWKEHRSFGLKTLRQFGFGKQSVEIQIQEEVIDFLNDINDTNEKPFNIHDFLAASISNIICSMAFGKRFEHSDRRLLKLLDFINDNLSDSNRIADIFVPFLDWLPGDPLNRKSRLARITEVKAFLKEIIEEHRNTLDENHKRDYIDTFLIQQNNDRETENSTFTDEQLLHTLVEFFIAGSETTTTTLRWATLYLIHNPDVQAGMRKEIDDVIGSSRMPNLTDKPLLPYCEAVISEVQRIRTVVPFSVPHYVKNDVHCQDYVIPKGAIVFPNLYSVAMDTENFPNPDKFDPTRFLENGEKKSEKAKIAPFSIGRRACLGESLAKSELFLFLTSLIQRFELLPEDMKVLPSTEGILGATYSPKPFKIRAISRV</sequence>
<name>A0AA89BHQ4_PINIB</name>
<comment type="subcellular location">
    <subcellularLocation>
        <location evidence="1">Membrane</location>
    </subcellularLocation>
</comment>
<dbReference type="FunFam" id="1.10.630.10:FF:000004">
    <property type="entry name" value="cytochrome P450 2D15 isoform X1"/>
    <property type="match status" value="1"/>
</dbReference>
<dbReference type="GO" id="GO:0006082">
    <property type="term" value="P:organic acid metabolic process"/>
    <property type="evidence" value="ECO:0007669"/>
    <property type="project" value="TreeGrafter"/>
</dbReference>
<dbReference type="AlphaFoldDB" id="A0AA89BHQ4"/>
<evidence type="ECO:0000256" key="1">
    <source>
        <dbReference type="ARBA" id="ARBA00004370"/>
    </source>
</evidence>
<feature type="transmembrane region" description="Helical" evidence="9">
    <location>
        <begin position="6"/>
        <end position="24"/>
    </location>
</feature>
<dbReference type="PANTHER" id="PTHR24300">
    <property type="entry name" value="CYTOCHROME P450 508A4-RELATED"/>
    <property type="match status" value="1"/>
</dbReference>
<dbReference type="GO" id="GO:0005737">
    <property type="term" value="C:cytoplasm"/>
    <property type="evidence" value="ECO:0007669"/>
    <property type="project" value="TreeGrafter"/>
</dbReference>
<dbReference type="InterPro" id="IPR002401">
    <property type="entry name" value="Cyt_P450_E_grp-I"/>
</dbReference>
<comment type="cofactor">
    <cofactor evidence="7">
        <name>heme</name>
        <dbReference type="ChEBI" id="CHEBI:30413"/>
    </cofactor>
</comment>
<evidence type="ECO:0000256" key="9">
    <source>
        <dbReference type="SAM" id="Phobius"/>
    </source>
</evidence>
<dbReference type="EMBL" id="VSWD01000014">
    <property type="protein sequence ID" value="KAK3082816.1"/>
    <property type="molecule type" value="Genomic_DNA"/>
</dbReference>
<dbReference type="InterPro" id="IPR001128">
    <property type="entry name" value="Cyt_P450"/>
</dbReference>
<keyword evidence="11" id="KW-1185">Reference proteome</keyword>
<evidence type="ECO:0000313" key="11">
    <source>
        <dbReference type="Proteomes" id="UP001186944"/>
    </source>
</evidence>
<evidence type="ECO:0000256" key="8">
    <source>
        <dbReference type="RuleBase" id="RU000461"/>
    </source>
</evidence>
<dbReference type="GO" id="GO:0006805">
    <property type="term" value="P:xenobiotic metabolic process"/>
    <property type="evidence" value="ECO:0007669"/>
    <property type="project" value="TreeGrafter"/>
</dbReference>
<evidence type="ECO:0000313" key="10">
    <source>
        <dbReference type="EMBL" id="KAK3082816.1"/>
    </source>
</evidence>
<comment type="caution">
    <text evidence="10">The sequence shown here is derived from an EMBL/GenBank/DDBJ whole genome shotgun (WGS) entry which is preliminary data.</text>
</comment>
<dbReference type="SUPFAM" id="SSF48264">
    <property type="entry name" value="Cytochrome P450"/>
    <property type="match status" value="1"/>
</dbReference>
<reference evidence="10" key="1">
    <citation type="submission" date="2019-08" db="EMBL/GenBank/DDBJ databases">
        <title>The improved chromosome-level genome for the pearl oyster Pinctada fucata martensii using PacBio sequencing and Hi-C.</title>
        <authorList>
            <person name="Zheng Z."/>
        </authorList>
    </citation>
    <scope>NUCLEOTIDE SEQUENCE</scope>
    <source>
        <strain evidence="10">ZZ-2019</strain>
        <tissue evidence="10">Adductor muscle</tissue>
    </source>
</reference>
<dbReference type="GO" id="GO:0020037">
    <property type="term" value="F:heme binding"/>
    <property type="evidence" value="ECO:0007669"/>
    <property type="project" value="InterPro"/>
</dbReference>
<proteinExistence type="inferred from homology"/>
<feature type="binding site" description="axial binding residue" evidence="7">
    <location>
        <position position="437"/>
    </location>
    <ligand>
        <name>heme</name>
        <dbReference type="ChEBI" id="CHEBI:30413"/>
    </ligand>
    <ligandPart>
        <name>Fe</name>
        <dbReference type="ChEBI" id="CHEBI:18248"/>
    </ligandPart>
</feature>
<dbReference type="Proteomes" id="UP001186944">
    <property type="component" value="Unassembled WGS sequence"/>
</dbReference>
<dbReference type="PRINTS" id="PR00463">
    <property type="entry name" value="EP450I"/>
</dbReference>
<evidence type="ECO:0000256" key="7">
    <source>
        <dbReference type="PIRSR" id="PIRSR602401-1"/>
    </source>
</evidence>
<organism evidence="10 11">
    <name type="scientific">Pinctada imbricata</name>
    <name type="common">Atlantic pearl-oyster</name>
    <name type="synonym">Pinctada martensii</name>
    <dbReference type="NCBI Taxonomy" id="66713"/>
    <lineage>
        <taxon>Eukaryota</taxon>
        <taxon>Metazoa</taxon>
        <taxon>Spiralia</taxon>
        <taxon>Lophotrochozoa</taxon>
        <taxon>Mollusca</taxon>
        <taxon>Bivalvia</taxon>
        <taxon>Autobranchia</taxon>
        <taxon>Pteriomorphia</taxon>
        <taxon>Pterioida</taxon>
        <taxon>Pterioidea</taxon>
        <taxon>Pteriidae</taxon>
        <taxon>Pinctada</taxon>
    </lineage>
</organism>
<dbReference type="Pfam" id="PF00067">
    <property type="entry name" value="p450"/>
    <property type="match status" value="1"/>
</dbReference>
<keyword evidence="5 7" id="KW-0408">Iron</keyword>
<dbReference type="InterPro" id="IPR050182">
    <property type="entry name" value="Cytochrome_P450_fam2"/>
</dbReference>
<dbReference type="PRINTS" id="PR00385">
    <property type="entry name" value="P450"/>
</dbReference>
<dbReference type="InterPro" id="IPR017972">
    <property type="entry name" value="Cyt_P450_CS"/>
</dbReference>
<evidence type="ECO:0008006" key="12">
    <source>
        <dbReference type="Google" id="ProtNLM"/>
    </source>
</evidence>
<dbReference type="GO" id="GO:0016712">
    <property type="term" value="F:oxidoreductase activity, acting on paired donors, with incorporation or reduction of molecular oxygen, reduced flavin or flavoprotein as one donor, and incorporation of one atom of oxygen"/>
    <property type="evidence" value="ECO:0007669"/>
    <property type="project" value="TreeGrafter"/>
</dbReference>
<evidence type="ECO:0000256" key="6">
    <source>
        <dbReference type="ARBA" id="ARBA00023136"/>
    </source>
</evidence>
<keyword evidence="4 8" id="KW-0560">Oxidoreductase</keyword>
<evidence type="ECO:0000256" key="5">
    <source>
        <dbReference type="ARBA" id="ARBA00023004"/>
    </source>
</evidence>
<gene>
    <name evidence="10" type="ORF">FSP39_006231</name>
</gene>
<dbReference type="InterPro" id="IPR036396">
    <property type="entry name" value="Cyt_P450_sf"/>
</dbReference>
<accession>A0AA89BHQ4</accession>
<evidence type="ECO:0000256" key="2">
    <source>
        <dbReference type="ARBA" id="ARBA00010617"/>
    </source>
</evidence>
<evidence type="ECO:0000256" key="3">
    <source>
        <dbReference type="ARBA" id="ARBA00022723"/>
    </source>
</evidence>
<keyword evidence="8" id="KW-0503">Monooxygenase</keyword>
<dbReference type="GO" id="GO:0016020">
    <property type="term" value="C:membrane"/>
    <property type="evidence" value="ECO:0007669"/>
    <property type="project" value="UniProtKB-SubCell"/>
</dbReference>
<keyword evidence="3 7" id="KW-0479">Metal-binding</keyword>
<evidence type="ECO:0000256" key="4">
    <source>
        <dbReference type="ARBA" id="ARBA00023002"/>
    </source>
</evidence>
<dbReference type="Gene3D" id="1.10.630.10">
    <property type="entry name" value="Cytochrome P450"/>
    <property type="match status" value="1"/>
</dbReference>
<dbReference type="PANTHER" id="PTHR24300:SF403">
    <property type="entry name" value="CYTOCHROME P450 306A1"/>
    <property type="match status" value="1"/>
</dbReference>
<dbReference type="GO" id="GO:0005506">
    <property type="term" value="F:iron ion binding"/>
    <property type="evidence" value="ECO:0007669"/>
    <property type="project" value="InterPro"/>
</dbReference>